<dbReference type="Proteomes" id="UP000653674">
    <property type="component" value="Unassembled WGS sequence"/>
</dbReference>
<dbReference type="AlphaFoldDB" id="A0A8J3LRY2"/>
<dbReference type="RefSeq" id="WP_168077495.1">
    <property type="nucleotide sequence ID" value="NZ_BAAAQJ010000003.1"/>
</dbReference>
<accession>A0A8J3LRY2</accession>
<gene>
    <name evidence="1" type="ORF">Pfl04_49330</name>
</gene>
<organism evidence="1 2">
    <name type="scientific">Planosporangium flavigriseum</name>
    <dbReference type="NCBI Taxonomy" id="373681"/>
    <lineage>
        <taxon>Bacteria</taxon>
        <taxon>Bacillati</taxon>
        <taxon>Actinomycetota</taxon>
        <taxon>Actinomycetes</taxon>
        <taxon>Micromonosporales</taxon>
        <taxon>Micromonosporaceae</taxon>
        <taxon>Planosporangium</taxon>
    </lineage>
</organism>
<name>A0A8J3LRY2_9ACTN</name>
<comment type="caution">
    <text evidence="1">The sequence shown here is derived from an EMBL/GenBank/DDBJ whole genome shotgun (WGS) entry which is preliminary data.</text>
</comment>
<dbReference type="PANTHER" id="PTHR40053">
    <property type="entry name" value="SPORULATION-CONTROL PROTEIN SPO0M"/>
    <property type="match status" value="1"/>
</dbReference>
<dbReference type="EMBL" id="BONU01000060">
    <property type="protein sequence ID" value="GIG76529.1"/>
    <property type="molecule type" value="Genomic_DNA"/>
</dbReference>
<protein>
    <submittedName>
        <fullName evidence="1">Sporulation protein</fullName>
    </submittedName>
</protein>
<evidence type="ECO:0000313" key="1">
    <source>
        <dbReference type="EMBL" id="GIG76529.1"/>
    </source>
</evidence>
<keyword evidence="2" id="KW-1185">Reference proteome</keyword>
<dbReference type="PANTHER" id="PTHR40053:SF1">
    <property type="entry name" value="SPORULATION-CONTROL PROTEIN SPO0M"/>
    <property type="match status" value="1"/>
</dbReference>
<reference evidence="1" key="1">
    <citation type="submission" date="2021-01" db="EMBL/GenBank/DDBJ databases">
        <title>Whole genome shotgun sequence of Planosporangium flavigriseum NBRC 105377.</title>
        <authorList>
            <person name="Komaki H."/>
            <person name="Tamura T."/>
        </authorList>
    </citation>
    <scope>NUCLEOTIDE SEQUENCE</scope>
    <source>
        <strain evidence="1">NBRC 105377</strain>
    </source>
</reference>
<dbReference type="Pfam" id="PF07070">
    <property type="entry name" value="Spo0M"/>
    <property type="match status" value="1"/>
</dbReference>
<sequence length="327" mass="35163">MVFKKMLGALGVGGPSVDTVLADPNTRPGGMLQGQVHLEGGKSDVDIEHITVGLVTRVETESGDHEYNSTVEFLRVPVSGALRLPAGARQSIPFQFAVPWETPVTDVYGQRLHGMTMGLRTEVAIARAVDKGDLDPVFVHPLPAQEAILEAMGRLGFRFQKADLERGYIRGVQQSLPFYQEIEFWAAPQYARALNQLELTFVANQQGLDVIIEVDKRGGLFTSGRDVFHHLRVEHATADRTDWAAQIDGWLQQAVLSRSGGHFGAPPAYGYGQPGYGKPGHGHGHGHRGMGAGAVLGGLAAGMVGGYVASEMMDEAFGDEGDFGGFE</sequence>
<proteinExistence type="predicted"/>
<evidence type="ECO:0000313" key="2">
    <source>
        <dbReference type="Proteomes" id="UP000653674"/>
    </source>
</evidence>
<dbReference type="InterPro" id="IPR009776">
    <property type="entry name" value="Spore_0_M"/>
</dbReference>